<dbReference type="EMBL" id="JBHFFA010000003">
    <property type="protein sequence ID" value="KAL2635180.1"/>
    <property type="molecule type" value="Genomic_DNA"/>
</dbReference>
<dbReference type="AlphaFoldDB" id="A0ABD1YWM0"/>
<name>A0ABD1YWM0_9MARC</name>
<organism evidence="2 3">
    <name type="scientific">Riccia fluitans</name>
    <dbReference type="NCBI Taxonomy" id="41844"/>
    <lineage>
        <taxon>Eukaryota</taxon>
        <taxon>Viridiplantae</taxon>
        <taxon>Streptophyta</taxon>
        <taxon>Embryophyta</taxon>
        <taxon>Marchantiophyta</taxon>
        <taxon>Marchantiopsida</taxon>
        <taxon>Marchantiidae</taxon>
        <taxon>Marchantiales</taxon>
        <taxon>Ricciaceae</taxon>
        <taxon>Riccia</taxon>
    </lineage>
</organism>
<proteinExistence type="predicted"/>
<feature type="compositionally biased region" description="Polar residues" evidence="1">
    <location>
        <begin position="24"/>
        <end position="33"/>
    </location>
</feature>
<evidence type="ECO:0000256" key="1">
    <source>
        <dbReference type="SAM" id="MobiDB-lite"/>
    </source>
</evidence>
<protein>
    <submittedName>
        <fullName evidence="2">Uncharacterized protein</fullName>
    </submittedName>
</protein>
<comment type="caution">
    <text evidence="2">The sequence shown here is derived from an EMBL/GenBank/DDBJ whole genome shotgun (WGS) entry which is preliminary data.</text>
</comment>
<keyword evidence="3" id="KW-1185">Reference proteome</keyword>
<dbReference type="Proteomes" id="UP001605036">
    <property type="component" value="Unassembled WGS sequence"/>
</dbReference>
<reference evidence="2 3" key="1">
    <citation type="submission" date="2024-09" db="EMBL/GenBank/DDBJ databases">
        <title>Chromosome-scale assembly of Riccia fluitans.</title>
        <authorList>
            <person name="Paukszto L."/>
            <person name="Sawicki J."/>
            <person name="Karawczyk K."/>
            <person name="Piernik-Szablinska J."/>
            <person name="Szczecinska M."/>
            <person name="Mazdziarz M."/>
        </authorList>
    </citation>
    <scope>NUCLEOTIDE SEQUENCE [LARGE SCALE GENOMIC DNA]</scope>
    <source>
        <strain evidence="2">Rf_01</strain>
        <tissue evidence="2">Aerial parts of the thallus</tissue>
    </source>
</reference>
<feature type="region of interest" description="Disordered" evidence="1">
    <location>
        <begin position="1"/>
        <end position="43"/>
    </location>
</feature>
<evidence type="ECO:0000313" key="2">
    <source>
        <dbReference type="EMBL" id="KAL2635180.1"/>
    </source>
</evidence>
<feature type="compositionally biased region" description="Basic and acidic residues" evidence="1">
    <location>
        <begin position="1"/>
        <end position="10"/>
    </location>
</feature>
<sequence length="91" mass="9973">MGRAWRENIEANRPGGRVLAGSEPGQSSRTGSDQGHGQGGMDILARLGHQRKWRKLLVTSRVLLTKCSTTSKSPTKSVMDCKNGWKRPKKG</sequence>
<gene>
    <name evidence="2" type="ORF">R1flu_006659</name>
</gene>
<feature type="region of interest" description="Disordered" evidence="1">
    <location>
        <begin position="69"/>
        <end position="91"/>
    </location>
</feature>
<evidence type="ECO:0000313" key="3">
    <source>
        <dbReference type="Proteomes" id="UP001605036"/>
    </source>
</evidence>
<accession>A0ABD1YWM0</accession>